<keyword evidence="16" id="KW-1185">Reference proteome</keyword>
<evidence type="ECO:0000256" key="7">
    <source>
        <dbReference type="ARBA" id="ARBA00022741"/>
    </source>
</evidence>
<evidence type="ECO:0000256" key="6">
    <source>
        <dbReference type="ARBA" id="ARBA00022695"/>
    </source>
</evidence>
<feature type="domain" description="Phosphoadenosine phosphosulphate reductase" evidence="14">
    <location>
        <begin position="256"/>
        <end position="410"/>
    </location>
</feature>
<keyword evidence="8" id="KW-0274">FAD</keyword>
<evidence type="ECO:0000256" key="10">
    <source>
        <dbReference type="ARBA" id="ARBA00031145"/>
    </source>
</evidence>
<dbReference type="PANTHER" id="PTHR23293:SF9">
    <property type="entry name" value="FAD SYNTHASE"/>
    <property type="match status" value="1"/>
</dbReference>
<dbReference type="EC" id="2.7.7.2" evidence="2"/>
<evidence type="ECO:0000256" key="1">
    <source>
        <dbReference type="ARBA" id="ARBA00004726"/>
    </source>
</evidence>
<reference evidence="15" key="1">
    <citation type="submission" date="2022-01" db="EMBL/GenBank/DDBJ databases">
        <authorList>
            <person name="King R."/>
        </authorList>
    </citation>
    <scope>NUCLEOTIDE SEQUENCE</scope>
</reference>
<dbReference type="GO" id="GO:0005524">
    <property type="term" value="F:ATP binding"/>
    <property type="evidence" value="ECO:0007669"/>
    <property type="project" value="UniProtKB-KW"/>
</dbReference>
<dbReference type="SUPFAM" id="SSF52402">
    <property type="entry name" value="Adenine nucleotide alpha hydrolases-like"/>
    <property type="match status" value="1"/>
</dbReference>
<dbReference type="InterPro" id="IPR014729">
    <property type="entry name" value="Rossmann-like_a/b/a_fold"/>
</dbReference>
<dbReference type="InterPro" id="IPR036425">
    <property type="entry name" value="MoaB/Mog-like_dom_sf"/>
</dbReference>
<dbReference type="Gene3D" id="3.40.50.620">
    <property type="entry name" value="HUPs"/>
    <property type="match status" value="1"/>
</dbReference>
<evidence type="ECO:0000256" key="4">
    <source>
        <dbReference type="ARBA" id="ARBA00022643"/>
    </source>
</evidence>
<dbReference type="Pfam" id="PF01507">
    <property type="entry name" value="PAPS_reduct"/>
    <property type="match status" value="1"/>
</dbReference>
<evidence type="ECO:0000313" key="16">
    <source>
        <dbReference type="Proteomes" id="UP001153737"/>
    </source>
</evidence>
<feature type="signal peptide" evidence="13">
    <location>
        <begin position="1"/>
        <end position="18"/>
    </location>
</feature>
<evidence type="ECO:0000313" key="15">
    <source>
        <dbReference type="EMBL" id="CAG9824894.1"/>
    </source>
</evidence>
<dbReference type="CDD" id="cd23948">
    <property type="entry name" value="FAD_synthase"/>
    <property type="match status" value="1"/>
</dbReference>
<dbReference type="OrthoDB" id="270728at2759"/>
<evidence type="ECO:0000256" key="8">
    <source>
        <dbReference type="ARBA" id="ARBA00022827"/>
    </source>
</evidence>
<evidence type="ECO:0000256" key="11">
    <source>
        <dbReference type="ARBA" id="ARBA00031871"/>
    </source>
</evidence>
<comment type="pathway">
    <text evidence="1">Cofactor biosynthesis; FAD biosynthesis; FAD from FMN: step 1/1.</text>
</comment>
<dbReference type="SUPFAM" id="SSF53218">
    <property type="entry name" value="Molybdenum cofactor biosynthesis proteins"/>
    <property type="match status" value="1"/>
</dbReference>
<reference evidence="15" key="2">
    <citation type="submission" date="2022-10" db="EMBL/GenBank/DDBJ databases">
        <authorList>
            <consortium name="ENA_rothamsted_submissions"/>
            <consortium name="culmorum"/>
            <person name="King R."/>
        </authorList>
    </citation>
    <scope>NUCLEOTIDE SEQUENCE</scope>
</reference>
<accession>A0A9N9SJS2</accession>
<dbReference type="Proteomes" id="UP001153737">
    <property type="component" value="Chromosome 8"/>
</dbReference>
<evidence type="ECO:0000256" key="3">
    <source>
        <dbReference type="ARBA" id="ARBA00022630"/>
    </source>
</evidence>
<evidence type="ECO:0000259" key="14">
    <source>
        <dbReference type="Pfam" id="PF01507"/>
    </source>
</evidence>
<evidence type="ECO:0000256" key="13">
    <source>
        <dbReference type="SAM" id="SignalP"/>
    </source>
</evidence>
<keyword evidence="3" id="KW-0285">Flavoprotein</keyword>
<evidence type="ECO:0000256" key="5">
    <source>
        <dbReference type="ARBA" id="ARBA00022679"/>
    </source>
</evidence>
<feature type="chain" id="PRO_5040514553" description="FAD synthase" evidence="13">
    <location>
        <begin position="19"/>
        <end position="448"/>
    </location>
</feature>
<evidence type="ECO:0000256" key="9">
    <source>
        <dbReference type="ARBA" id="ARBA00022840"/>
    </source>
</evidence>
<sequence length="448" mass="52228">MMVVSVALLFVSYQILKGKKENKRCKFLIDQLHTINYQVEKLLVVDENVNIVTSELDDLSKQYDVVIIVRESNNEVVVKALSNLCCENCKSRTIEHHLNGICEMPPAAKLLGVNSSHPVIYLQRIFVLEYDNVELQFSEYLKDHLQHYERGSNYMKVLNIQVNGNTEGILEKLQMYKSIIQLEHFQGVLKAIISNQNFQHLVECEKLLRHELGDNIISSYEENDVLRRIYDSRERHIHQSIEGIKKCLSMYGPENVFLSFNGGKDCTVLLHLVHLVLRINYPDYKSPIFCLYVKSKEAFSEQDEFISQCQIFYNLDMMTVSLGMKEALDRVLKMKPNLKAGFMGTRRTDPFSADLKVFQMTDPDWPQVMRVNPILEWHYSDIWDYLLFYKVPYCKLYDMGFTSLGNATNTIRNPSLLYRDAKLMKDVYLPAYKMMNESEERSGRNVKT</sequence>
<dbReference type="Gene3D" id="3.40.980.10">
    <property type="entry name" value="MoaB/Mog-like domain"/>
    <property type="match status" value="1"/>
</dbReference>
<keyword evidence="7" id="KW-0547">Nucleotide-binding</keyword>
<dbReference type="InterPro" id="IPR002500">
    <property type="entry name" value="PAPS_reduct_dom"/>
</dbReference>
<protein>
    <recommendedName>
        <fullName evidence="2">FAD synthase</fullName>
        <ecNumber evidence="2">2.7.7.2</ecNumber>
    </recommendedName>
    <alternativeName>
        <fullName evidence="10">FAD pyrophosphorylase</fullName>
    </alternativeName>
    <alternativeName>
        <fullName evidence="11">FMN adenylyltransferase</fullName>
    </alternativeName>
</protein>
<dbReference type="EMBL" id="OU896714">
    <property type="protein sequence ID" value="CAG9824894.1"/>
    <property type="molecule type" value="Genomic_DNA"/>
</dbReference>
<keyword evidence="6" id="KW-0548">Nucleotidyltransferase</keyword>
<organism evidence="15 16">
    <name type="scientific">Phaedon cochleariae</name>
    <name type="common">Mustard beetle</name>
    <dbReference type="NCBI Taxonomy" id="80249"/>
    <lineage>
        <taxon>Eukaryota</taxon>
        <taxon>Metazoa</taxon>
        <taxon>Ecdysozoa</taxon>
        <taxon>Arthropoda</taxon>
        <taxon>Hexapoda</taxon>
        <taxon>Insecta</taxon>
        <taxon>Pterygota</taxon>
        <taxon>Neoptera</taxon>
        <taxon>Endopterygota</taxon>
        <taxon>Coleoptera</taxon>
        <taxon>Polyphaga</taxon>
        <taxon>Cucujiformia</taxon>
        <taxon>Chrysomeloidea</taxon>
        <taxon>Chrysomelidae</taxon>
        <taxon>Chrysomelinae</taxon>
        <taxon>Chrysomelini</taxon>
        <taxon>Phaedon</taxon>
    </lineage>
</organism>
<comment type="catalytic activity">
    <reaction evidence="12">
        <text>FMN + ATP + H(+) = FAD + diphosphate</text>
        <dbReference type="Rhea" id="RHEA:17237"/>
        <dbReference type="ChEBI" id="CHEBI:15378"/>
        <dbReference type="ChEBI" id="CHEBI:30616"/>
        <dbReference type="ChEBI" id="CHEBI:33019"/>
        <dbReference type="ChEBI" id="CHEBI:57692"/>
        <dbReference type="ChEBI" id="CHEBI:58210"/>
        <dbReference type="EC" id="2.7.7.2"/>
    </reaction>
</comment>
<dbReference type="PANTHER" id="PTHR23293">
    <property type="entry name" value="FAD SYNTHETASE-RELATED FMN ADENYLYLTRANSFERASE"/>
    <property type="match status" value="1"/>
</dbReference>
<keyword evidence="13" id="KW-0732">Signal</keyword>
<keyword evidence="9" id="KW-0067">ATP-binding</keyword>
<proteinExistence type="predicted"/>
<dbReference type="GO" id="GO:0003919">
    <property type="term" value="F:FMN adenylyltransferase activity"/>
    <property type="evidence" value="ECO:0007669"/>
    <property type="project" value="UniProtKB-EC"/>
</dbReference>
<keyword evidence="5" id="KW-0808">Transferase</keyword>
<dbReference type="AlphaFoldDB" id="A0A9N9SJS2"/>
<dbReference type="GO" id="GO:0006747">
    <property type="term" value="P:FAD biosynthetic process"/>
    <property type="evidence" value="ECO:0007669"/>
    <property type="project" value="TreeGrafter"/>
</dbReference>
<gene>
    <name evidence="15" type="ORF">PHAECO_LOCUS11992</name>
</gene>
<name>A0A9N9SJS2_PHACE</name>
<evidence type="ECO:0000256" key="2">
    <source>
        <dbReference type="ARBA" id="ARBA00012393"/>
    </source>
</evidence>
<evidence type="ECO:0000256" key="12">
    <source>
        <dbReference type="ARBA" id="ARBA00049494"/>
    </source>
</evidence>
<keyword evidence="4" id="KW-0288">FMN</keyword>